<evidence type="ECO:0000313" key="2">
    <source>
        <dbReference type="EMBL" id="KAJ8657457.1"/>
    </source>
</evidence>
<dbReference type="RefSeq" id="XP_058342370.1">
    <property type="nucleotide sequence ID" value="XM_058486784.1"/>
</dbReference>
<sequence length="578" mass="64413">MGGFERFLRTTVGALEQLAVNAQNHNASSSSSNVHQQQPMHYNPPVAAQPTTSAPIPQYFNNAPFSSLVYPAPDGNLVYRPYTEKGDRIIDFSSAGYNEGWTPLPDNVKVARILDPNPGNDNDDDATRIQDAINDVATMPMDQGTGFRGAVRLNPGTYRLGHPIEINASGIVLQGDPQGGTVLEATTDPLNTPHIFKIQGEPNVMAKKRVPVVDDYVPAGAYQLRVRDKGRFNVGDSVLVGVAFNDTFIKAIGMDVIHPKGNTAKNNGWKPGRFEHHRRVIRVDNDVITLNAPLTTSLSKEFGGGFVEKYDNRRVHHVGLEYFECRFPANRDRGPDAITASQPKNKKVKDYRFADEMFDHLMVAMDHAENCWIRQVRSVWWRNYARLGTNTVAVTMHQCHHTFPQPPSNDPKKPMPLVGQFAFEISGQLILIEHCHVEYSFHAYSYKGRVPGPNVVYQSDCVARNGDVGPHMKWSSGQLYDNCNIEGQMIIQDRFDAGSGHGWSGAHSVVWNTVAHAGMIVQKPPVGHNFLIGSSSKRAKARMPQHPWAWEEHPDTKVNPPSLYVAQLSQRRRHTPPM</sequence>
<keyword evidence="3" id="KW-1185">Reference proteome</keyword>
<dbReference type="SUPFAM" id="SSF51126">
    <property type="entry name" value="Pectin lyase-like"/>
    <property type="match status" value="1"/>
</dbReference>
<reference evidence="2 3" key="1">
    <citation type="submission" date="2023-03" db="EMBL/GenBank/DDBJ databases">
        <title>Genome sequence of Lichtheimia ornata CBS 291.66.</title>
        <authorList>
            <person name="Mohabir J.T."/>
            <person name="Shea T.P."/>
            <person name="Kurbessoian T."/>
            <person name="Berby B."/>
            <person name="Fontaine J."/>
            <person name="Livny J."/>
            <person name="Gnirke A."/>
            <person name="Stajich J.E."/>
            <person name="Cuomo C.A."/>
        </authorList>
    </citation>
    <scope>NUCLEOTIDE SEQUENCE [LARGE SCALE GENOMIC DNA]</scope>
    <source>
        <strain evidence="2">CBS 291.66</strain>
    </source>
</reference>
<dbReference type="Gene3D" id="2.160.20.10">
    <property type="entry name" value="Single-stranded right-handed beta-helix, Pectin lyase-like"/>
    <property type="match status" value="1"/>
</dbReference>
<evidence type="ECO:0008006" key="4">
    <source>
        <dbReference type="Google" id="ProtNLM"/>
    </source>
</evidence>
<protein>
    <recommendedName>
        <fullName evidence="4">Pectate lyase superfamily protein domain-containing protein</fullName>
    </recommendedName>
</protein>
<evidence type="ECO:0000256" key="1">
    <source>
        <dbReference type="SAM" id="MobiDB-lite"/>
    </source>
</evidence>
<evidence type="ECO:0000313" key="3">
    <source>
        <dbReference type="Proteomes" id="UP001234581"/>
    </source>
</evidence>
<feature type="compositionally biased region" description="Low complexity" evidence="1">
    <location>
        <begin position="24"/>
        <end position="38"/>
    </location>
</feature>
<dbReference type="AlphaFoldDB" id="A0AAD7Y0P7"/>
<comment type="caution">
    <text evidence="2">The sequence shown here is derived from an EMBL/GenBank/DDBJ whole genome shotgun (WGS) entry which is preliminary data.</text>
</comment>
<accession>A0AAD7Y0P7</accession>
<dbReference type="GeneID" id="83214169"/>
<name>A0AAD7Y0P7_9FUNG</name>
<dbReference type="InterPro" id="IPR012334">
    <property type="entry name" value="Pectin_lyas_fold"/>
</dbReference>
<dbReference type="Proteomes" id="UP001234581">
    <property type="component" value="Unassembled WGS sequence"/>
</dbReference>
<dbReference type="EMBL" id="JARTCD010000031">
    <property type="protein sequence ID" value="KAJ8657457.1"/>
    <property type="molecule type" value="Genomic_DNA"/>
</dbReference>
<dbReference type="InterPro" id="IPR011050">
    <property type="entry name" value="Pectin_lyase_fold/virulence"/>
</dbReference>
<gene>
    <name evidence="2" type="ORF">O0I10_006759</name>
</gene>
<organism evidence="2 3">
    <name type="scientific">Lichtheimia ornata</name>
    <dbReference type="NCBI Taxonomy" id="688661"/>
    <lineage>
        <taxon>Eukaryota</taxon>
        <taxon>Fungi</taxon>
        <taxon>Fungi incertae sedis</taxon>
        <taxon>Mucoromycota</taxon>
        <taxon>Mucoromycotina</taxon>
        <taxon>Mucoromycetes</taxon>
        <taxon>Mucorales</taxon>
        <taxon>Lichtheimiaceae</taxon>
        <taxon>Lichtheimia</taxon>
    </lineage>
</organism>
<proteinExistence type="predicted"/>
<feature type="region of interest" description="Disordered" evidence="1">
    <location>
        <begin position="24"/>
        <end position="54"/>
    </location>
</feature>